<evidence type="ECO:0000313" key="8">
    <source>
        <dbReference type="Proteomes" id="UP000242757"/>
    </source>
</evidence>
<reference evidence="7 8" key="1">
    <citation type="submission" date="2017-08" db="EMBL/GenBank/DDBJ databases">
        <title>A Genome Sequence of Oceanimonas doudoroffii ATCC 27123T.</title>
        <authorList>
            <person name="Brennan M.A."/>
            <person name="Maclea K.S."/>
            <person name="Mcclelland W.D."/>
            <person name="Trachtenberg A.M."/>
        </authorList>
    </citation>
    <scope>NUCLEOTIDE SEQUENCE [LARGE SCALE GENOMIC DNA]</scope>
    <source>
        <strain evidence="7 8">ATCC 27123</strain>
    </source>
</reference>
<keyword evidence="8" id="KW-1185">Reference proteome</keyword>
<dbReference type="Pfam" id="PF00691">
    <property type="entry name" value="OmpA"/>
    <property type="match status" value="1"/>
</dbReference>
<keyword evidence="7" id="KW-0282">Flagellum</keyword>
<feature type="domain" description="OmpA-like" evidence="6">
    <location>
        <begin position="64"/>
        <end position="181"/>
    </location>
</feature>
<dbReference type="GO" id="GO:0005509">
    <property type="term" value="F:calcium ion binding"/>
    <property type="evidence" value="ECO:0007669"/>
    <property type="project" value="InterPro"/>
</dbReference>
<keyword evidence="2 4" id="KW-0472">Membrane</keyword>
<dbReference type="InterPro" id="IPR050330">
    <property type="entry name" value="Bact_OuterMem_StrucFunc"/>
</dbReference>
<keyword evidence="7" id="KW-0969">Cilium</keyword>
<dbReference type="RefSeq" id="WP_094200779.1">
    <property type="nucleotide sequence ID" value="NZ_NBIM01000002.1"/>
</dbReference>
<dbReference type="PROSITE" id="PS51123">
    <property type="entry name" value="OMPA_2"/>
    <property type="match status" value="1"/>
</dbReference>
<evidence type="ECO:0000256" key="5">
    <source>
        <dbReference type="SAM" id="SignalP"/>
    </source>
</evidence>
<dbReference type="GO" id="GO:0009279">
    <property type="term" value="C:cell outer membrane"/>
    <property type="evidence" value="ECO:0007669"/>
    <property type="project" value="UniProtKB-SubCell"/>
</dbReference>
<dbReference type="Proteomes" id="UP000242757">
    <property type="component" value="Unassembled WGS sequence"/>
</dbReference>
<evidence type="ECO:0000256" key="3">
    <source>
        <dbReference type="ARBA" id="ARBA00023237"/>
    </source>
</evidence>
<dbReference type="AlphaFoldDB" id="A0A233RET1"/>
<dbReference type="PANTHER" id="PTHR30329">
    <property type="entry name" value="STATOR ELEMENT OF FLAGELLAR MOTOR COMPLEX"/>
    <property type="match status" value="1"/>
</dbReference>
<accession>A0A233RET1</accession>
<dbReference type="SUPFAM" id="SSF103088">
    <property type="entry name" value="OmpA-like"/>
    <property type="match status" value="1"/>
</dbReference>
<comment type="subcellular location">
    <subcellularLocation>
        <location evidence="1">Cell outer membrane</location>
    </subcellularLocation>
</comment>
<organism evidence="7 8">
    <name type="scientific">Oceanimonas doudoroffii</name>
    <dbReference type="NCBI Taxonomy" id="84158"/>
    <lineage>
        <taxon>Bacteria</taxon>
        <taxon>Pseudomonadati</taxon>
        <taxon>Pseudomonadota</taxon>
        <taxon>Gammaproteobacteria</taxon>
        <taxon>Aeromonadales</taxon>
        <taxon>Aeromonadaceae</taxon>
        <taxon>Oceanimonas</taxon>
    </lineage>
</organism>
<keyword evidence="5" id="KW-0732">Signal</keyword>
<dbReference type="InterPro" id="IPR006665">
    <property type="entry name" value="OmpA-like"/>
</dbReference>
<dbReference type="PANTHER" id="PTHR30329:SF21">
    <property type="entry name" value="LIPOPROTEIN YIAD-RELATED"/>
    <property type="match status" value="1"/>
</dbReference>
<comment type="caution">
    <text evidence="7">The sequence shown here is derived from an EMBL/GenBank/DDBJ whole genome shotgun (WGS) entry which is preliminary data.</text>
</comment>
<evidence type="ECO:0000256" key="1">
    <source>
        <dbReference type="ARBA" id="ARBA00004442"/>
    </source>
</evidence>
<evidence type="ECO:0000256" key="4">
    <source>
        <dbReference type="PROSITE-ProRule" id="PRU00473"/>
    </source>
</evidence>
<gene>
    <name evidence="7" type="ORF">B6S08_10615</name>
</gene>
<dbReference type="SUPFAM" id="SSF103647">
    <property type="entry name" value="TSP type-3 repeat"/>
    <property type="match status" value="1"/>
</dbReference>
<dbReference type="InterPro" id="IPR036737">
    <property type="entry name" value="OmpA-like_sf"/>
</dbReference>
<dbReference type="Gene3D" id="3.30.1330.60">
    <property type="entry name" value="OmpA-like domain"/>
    <property type="match status" value="1"/>
</dbReference>
<name>A0A233RET1_9GAMM</name>
<dbReference type="InterPro" id="IPR028974">
    <property type="entry name" value="TSP_type-3_rpt"/>
</dbReference>
<protein>
    <submittedName>
        <fullName evidence="7">Flagellar motor protein MotB</fullName>
    </submittedName>
</protein>
<keyword evidence="7" id="KW-0966">Cell projection</keyword>
<feature type="signal peptide" evidence="5">
    <location>
        <begin position="1"/>
        <end position="20"/>
    </location>
</feature>
<dbReference type="InterPro" id="IPR006664">
    <property type="entry name" value="OMP_bac"/>
</dbReference>
<sequence>MKPWILLALMLPLAGCSVTAEPERETMPEYDLTDMDRDGVITARDNCLESTLNASVDNDGCQGNENRVLQQDIIVLFAHDKSNITPKYQSEINQMAAFMAENPDLKLLLEGHASRVGTPEYNLALSKRRAQTVRRALMQQGVPGERLEIIGYGESKPLLMGDDEQSAAANRRVVGALTNMREGVRMRWNVYSMESPSEQ</sequence>
<feature type="chain" id="PRO_5013008769" evidence="5">
    <location>
        <begin position="21"/>
        <end position="199"/>
    </location>
</feature>
<proteinExistence type="predicted"/>
<keyword evidence="3" id="KW-0998">Cell outer membrane</keyword>
<evidence type="ECO:0000259" key="6">
    <source>
        <dbReference type="PROSITE" id="PS51123"/>
    </source>
</evidence>
<evidence type="ECO:0000313" key="7">
    <source>
        <dbReference type="EMBL" id="OXY81893.1"/>
    </source>
</evidence>
<dbReference type="PRINTS" id="PR01021">
    <property type="entry name" value="OMPADOMAIN"/>
</dbReference>
<dbReference type="CDD" id="cd07185">
    <property type="entry name" value="OmpA_C-like"/>
    <property type="match status" value="1"/>
</dbReference>
<dbReference type="OrthoDB" id="9805832at2"/>
<dbReference type="EMBL" id="NBIM01000002">
    <property type="protein sequence ID" value="OXY81893.1"/>
    <property type="molecule type" value="Genomic_DNA"/>
</dbReference>
<evidence type="ECO:0000256" key="2">
    <source>
        <dbReference type="ARBA" id="ARBA00023136"/>
    </source>
</evidence>